<keyword evidence="8 11" id="KW-1133">Transmembrane helix</keyword>
<dbReference type="PROSITE" id="PS50109">
    <property type="entry name" value="HIS_KIN"/>
    <property type="match status" value="1"/>
</dbReference>
<dbReference type="InterPro" id="IPR050428">
    <property type="entry name" value="TCS_sensor_his_kinase"/>
</dbReference>
<keyword evidence="4" id="KW-0597">Phosphoprotein</keyword>
<feature type="domain" description="HAMP" evidence="13">
    <location>
        <begin position="318"/>
        <end position="388"/>
    </location>
</feature>
<dbReference type="GO" id="GO:0004673">
    <property type="term" value="F:protein histidine kinase activity"/>
    <property type="evidence" value="ECO:0007669"/>
    <property type="project" value="UniProtKB-EC"/>
</dbReference>
<feature type="region of interest" description="Disordered" evidence="10">
    <location>
        <begin position="624"/>
        <end position="865"/>
    </location>
</feature>
<dbReference type="EC" id="2.7.13.3" evidence="3"/>
<dbReference type="EMBL" id="CP024087">
    <property type="protein sequence ID" value="AYF31318.1"/>
    <property type="molecule type" value="Genomic_DNA"/>
</dbReference>
<dbReference type="Pfam" id="PF02518">
    <property type="entry name" value="HATPase_c"/>
    <property type="match status" value="1"/>
</dbReference>
<evidence type="ECO:0000313" key="15">
    <source>
        <dbReference type="Proteomes" id="UP000267804"/>
    </source>
</evidence>
<dbReference type="PROSITE" id="PS50885">
    <property type="entry name" value="HAMP"/>
    <property type="match status" value="1"/>
</dbReference>
<name>A0A386WUV7_9ACTN</name>
<evidence type="ECO:0000256" key="5">
    <source>
        <dbReference type="ARBA" id="ARBA00022679"/>
    </source>
</evidence>
<dbReference type="KEGG" id="mtua:CSH63_28515"/>
<dbReference type="PANTHER" id="PTHR45436:SF5">
    <property type="entry name" value="SENSOR HISTIDINE KINASE TRCS"/>
    <property type="match status" value="1"/>
</dbReference>
<comment type="subcellular location">
    <subcellularLocation>
        <location evidence="2">Membrane</location>
    </subcellularLocation>
</comment>
<feature type="compositionally biased region" description="Pro residues" evidence="10">
    <location>
        <begin position="684"/>
        <end position="694"/>
    </location>
</feature>
<feature type="compositionally biased region" description="Low complexity" evidence="10">
    <location>
        <begin position="755"/>
        <end position="764"/>
    </location>
</feature>
<feature type="region of interest" description="Disordered" evidence="10">
    <location>
        <begin position="882"/>
        <end position="928"/>
    </location>
</feature>
<dbReference type="SMART" id="SM00387">
    <property type="entry name" value="HATPase_c"/>
    <property type="match status" value="1"/>
</dbReference>
<dbReference type="InterPro" id="IPR036890">
    <property type="entry name" value="HATPase_C_sf"/>
</dbReference>
<evidence type="ECO:0000256" key="7">
    <source>
        <dbReference type="ARBA" id="ARBA00022777"/>
    </source>
</evidence>
<dbReference type="GO" id="GO:0005886">
    <property type="term" value="C:plasma membrane"/>
    <property type="evidence" value="ECO:0007669"/>
    <property type="project" value="TreeGrafter"/>
</dbReference>
<feature type="compositionally biased region" description="Low complexity" evidence="10">
    <location>
        <begin position="737"/>
        <end position="747"/>
    </location>
</feature>
<evidence type="ECO:0000256" key="2">
    <source>
        <dbReference type="ARBA" id="ARBA00004370"/>
    </source>
</evidence>
<dbReference type="InterPro" id="IPR003594">
    <property type="entry name" value="HATPase_dom"/>
</dbReference>
<evidence type="ECO:0000259" key="13">
    <source>
        <dbReference type="PROSITE" id="PS50885"/>
    </source>
</evidence>
<protein>
    <recommendedName>
        <fullName evidence="3">histidine kinase</fullName>
        <ecNumber evidence="3">2.7.13.3</ecNumber>
    </recommendedName>
</protein>
<keyword evidence="7 14" id="KW-0418">Kinase</keyword>
<evidence type="ECO:0000256" key="3">
    <source>
        <dbReference type="ARBA" id="ARBA00012438"/>
    </source>
</evidence>
<evidence type="ECO:0000256" key="6">
    <source>
        <dbReference type="ARBA" id="ARBA00022692"/>
    </source>
</evidence>
<dbReference type="AlphaFoldDB" id="A0A386WUV7"/>
<evidence type="ECO:0000259" key="12">
    <source>
        <dbReference type="PROSITE" id="PS50109"/>
    </source>
</evidence>
<evidence type="ECO:0000256" key="1">
    <source>
        <dbReference type="ARBA" id="ARBA00000085"/>
    </source>
</evidence>
<feature type="compositionally biased region" description="Polar residues" evidence="10">
    <location>
        <begin position="653"/>
        <end position="669"/>
    </location>
</feature>
<reference evidence="14 15" key="1">
    <citation type="submission" date="2017-10" db="EMBL/GenBank/DDBJ databases">
        <title>Integration of genomic and chemical information greatly accelerates assignment of the full stereostructure of myelolactone, a potent inhibitor of myeloma from a marine-derived Micromonospora.</title>
        <authorList>
            <person name="Kim M.C."/>
            <person name="Machado H."/>
            <person name="Jensen P.R."/>
            <person name="Fenical W."/>
        </authorList>
    </citation>
    <scope>NUCLEOTIDE SEQUENCE [LARGE SCALE GENOMIC DNA]</scope>
    <source>
        <strain evidence="14 15">CNY-010</strain>
    </source>
</reference>
<keyword evidence="11" id="KW-0472">Membrane</keyword>
<keyword evidence="9" id="KW-0902">Two-component regulatory system</keyword>
<evidence type="ECO:0000256" key="11">
    <source>
        <dbReference type="SAM" id="Phobius"/>
    </source>
</evidence>
<dbReference type="Proteomes" id="UP000267804">
    <property type="component" value="Chromosome"/>
</dbReference>
<dbReference type="Gene3D" id="6.10.340.10">
    <property type="match status" value="1"/>
</dbReference>
<evidence type="ECO:0000313" key="14">
    <source>
        <dbReference type="EMBL" id="AYF31318.1"/>
    </source>
</evidence>
<accession>A0A386WUV7</accession>
<dbReference type="PANTHER" id="PTHR45436">
    <property type="entry name" value="SENSOR HISTIDINE KINASE YKOH"/>
    <property type="match status" value="1"/>
</dbReference>
<proteinExistence type="predicted"/>
<evidence type="ECO:0000256" key="4">
    <source>
        <dbReference type="ARBA" id="ARBA00022553"/>
    </source>
</evidence>
<feature type="transmembrane region" description="Helical" evidence="11">
    <location>
        <begin position="294"/>
        <end position="317"/>
    </location>
</feature>
<evidence type="ECO:0000256" key="8">
    <source>
        <dbReference type="ARBA" id="ARBA00022989"/>
    </source>
</evidence>
<keyword evidence="6 11" id="KW-0812">Transmembrane</keyword>
<dbReference type="SMART" id="SM00304">
    <property type="entry name" value="HAMP"/>
    <property type="match status" value="1"/>
</dbReference>
<keyword evidence="5" id="KW-0808">Transferase</keyword>
<comment type="catalytic activity">
    <reaction evidence="1">
        <text>ATP + protein L-histidine = ADP + protein N-phospho-L-histidine.</text>
        <dbReference type="EC" id="2.7.13.3"/>
    </reaction>
</comment>
<feature type="compositionally biased region" description="Pro residues" evidence="10">
    <location>
        <begin position="706"/>
        <end position="723"/>
    </location>
</feature>
<dbReference type="CDD" id="cd06225">
    <property type="entry name" value="HAMP"/>
    <property type="match status" value="1"/>
</dbReference>
<dbReference type="RefSeq" id="WP_120572878.1">
    <property type="nucleotide sequence ID" value="NZ_CP024087.1"/>
</dbReference>
<dbReference type="SUPFAM" id="SSF55874">
    <property type="entry name" value="ATPase domain of HSP90 chaperone/DNA topoisomerase II/histidine kinase"/>
    <property type="match status" value="1"/>
</dbReference>
<gene>
    <name evidence="14" type="ORF">CSH63_28515</name>
</gene>
<dbReference type="InterPro" id="IPR013587">
    <property type="entry name" value="Nitrate/nitrite_sensing"/>
</dbReference>
<evidence type="ECO:0000256" key="10">
    <source>
        <dbReference type="SAM" id="MobiDB-lite"/>
    </source>
</evidence>
<dbReference type="Pfam" id="PF08376">
    <property type="entry name" value="NIT"/>
    <property type="match status" value="1"/>
</dbReference>
<evidence type="ECO:0000256" key="9">
    <source>
        <dbReference type="ARBA" id="ARBA00023012"/>
    </source>
</evidence>
<organism evidence="14 15">
    <name type="scientific">Micromonospora tulbaghiae</name>
    <dbReference type="NCBI Taxonomy" id="479978"/>
    <lineage>
        <taxon>Bacteria</taxon>
        <taxon>Bacillati</taxon>
        <taxon>Actinomycetota</taxon>
        <taxon>Actinomycetes</taxon>
        <taxon>Micromonosporales</taxon>
        <taxon>Micromonosporaceae</taxon>
        <taxon>Micromonospora</taxon>
    </lineage>
</organism>
<feature type="domain" description="Histidine kinase" evidence="12">
    <location>
        <begin position="505"/>
        <end position="610"/>
    </location>
</feature>
<feature type="compositionally biased region" description="Low complexity" evidence="10">
    <location>
        <begin position="695"/>
        <end position="704"/>
    </location>
</feature>
<dbReference type="Gene3D" id="3.30.565.10">
    <property type="entry name" value="Histidine kinase-like ATPase, C-terminal domain"/>
    <property type="match status" value="1"/>
</dbReference>
<dbReference type="InterPro" id="IPR005467">
    <property type="entry name" value="His_kinase_dom"/>
</dbReference>
<sequence>MLLGKLRIRGKLALLVIIPLLSMVGLAVPVVIDRVTTAQRAADTAETVRVASRVGSLVQDLQQERLLSVGLLLGRVSRTELIQKSATVDDRVADLRAEPLPSAVRDSLDGVRRLEDVRNATLAGRATPQQILTVFGEVDTALIDALRLPFQVDTDTAAGRQVLALDALLRVDEALSSCTTQIVLVKATGDPLVARSFVACMAGLNVDNRRFRKLITPEQLKVAELDDAAVAARTSPTFLVDSLRDPVGAIAPVPLDVLFPSARSMITLGQFVEKKVVADVIAETRAREREALTAAWLVSLAAAAILLVVVLLSMTVARTVARPLSRLTRSAERVARVTEAELTRVADDESETVPPVRLDPVEISARDEIGDLARAFDRVQHTAARLVERQVAGRRNVAQMFGHVGRRTQNLVGRQIALIDRLERQETDPGRLEHLYRLDHISSRLRRNAGSLVVLSGATGSDGHVAPVPLADVVRLALGEIEDYTRVDVEVPPGVAASPAIAGDLVLTLAELMENATSFSPPHTRVVVTGELTDGGARLVVVDHGIGLTEDRMAEENSRFTRRERLDLAPTEVLGLFVVGRLARRHGWSVRLSHTPGGGVTAALEIPGASLVIRRPEPVGVSAGRAAVPGAREPEPPAAEAPTGFDAELLTRATRSMSSGDPWNAFGSQADTAEADEDADPATGGPPPVWPPAARPSGPGARPGHVSPPTPVVGPAPAAPPAAGPATGPTLAPPAIRPALAPSTGPALAPPPAGPAVAPQHGPGLAPQHRPAIAPQHGPAVAPQRGPGLVPPPGGARPQTPAGPPPAVPAPTGPSPVGPPAGRPGTRSPIRQRVPGANLPAAPPAPPAGPAGPATGGPLIGVPADPSSVRALVEAFQDGVRRAEGDVHHAPPAAERPRLSRRVPGANLSVSPAQSAPPTSSDPGDPVEVRNRISEFEAGVARALREVSTDRRYEEDPSR</sequence>
<feature type="transmembrane region" description="Helical" evidence="11">
    <location>
        <begin position="12"/>
        <end position="32"/>
    </location>
</feature>
<dbReference type="InterPro" id="IPR003660">
    <property type="entry name" value="HAMP_dom"/>
</dbReference>
<feature type="compositionally biased region" description="Pro residues" evidence="10">
    <location>
        <begin position="789"/>
        <end position="822"/>
    </location>
</feature>
<feature type="compositionally biased region" description="Polar residues" evidence="10">
    <location>
        <begin position="908"/>
        <end position="922"/>
    </location>
</feature>
<dbReference type="GO" id="GO:0000160">
    <property type="term" value="P:phosphorelay signal transduction system"/>
    <property type="evidence" value="ECO:0007669"/>
    <property type="project" value="UniProtKB-KW"/>
</dbReference>
<dbReference type="Pfam" id="PF00672">
    <property type="entry name" value="HAMP"/>
    <property type="match status" value="1"/>
</dbReference>
<feature type="compositionally biased region" description="Pro residues" evidence="10">
    <location>
        <begin position="841"/>
        <end position="850"/>
    </location>
</feature>